<feature type="transmembrane region" description="Helical" evidence="8">
    <location>
        <begin position="346"/>
        <end position="365"/>
    </location>
</feature>
<feature type="transmembrane region" description="Helical" evidence="8">
    <location>
        <begin position="145"/>
        <end position="169"/>
    </location>
</feature>
<evidence type="ECO:0000256" key="2">
    <source>
        <dbReference type="ARBA" id="ARBA00022660"/>
    </source>
</evidence>
<dbReference type="SUPFAM" id="SSF81442">
    <property type="entry name" value="Cytochrome c oxidase subunit I-like"/>
    <property type="match status" value="1"/>
</dbReference>
<dbReference type="GO" id="GO:0016020">
    <property type="term" value="C:membrane"/>
    <property type="evidence" value="ECO:0007669"/>
    <property type="project" value="UniProtKB-SubCell"/>
</dbReference>
<feature type="domain" description="Cytochrome oxidase subunit I profile" evidence="9">
    <location>
        <begin position="5"/>
        <end position="502"/>
    </location>
</feature>
<evidence type="ECO:0000256" key="8">
    <source>
        <dbReference type="SAM" id="Phobius"/>
    </source>
</evidence>
<dbReference type="AlphaFoldDB" id="A0AAC9NLA5"/>
<keyword evidence="4 7" id="KW-0249">Electron transport</keyword>
<comment type="subcellular location">
    <subcellularLocation>
        <location evidence="1">Membrane</location>
        <topology evidence="1">Multi-pass membrane protein</topology>
    </subcellularLocation>
</comment>
<gene>
    <name evidence="10" type="ORF">BME96_09960</name>
</gene>
<dbReference type="InterPro" id="IPR033943">
    <property type="entry name" value="Ba3-like_Oxidase_I"/>
</dbReference>
<evidence type="ECO:0000256" key="7">
    <source>
        <dbReference type="RuleBase" id="RU000370"/>
    </source>
</evidence>
<keyword evidence="7" id="KW-0813">Transport</keyword>
<keyword evidence="7" id="KW-0479">Metal-binding</keyword>
<dbReference type="GO" id="GO:0020037">
    <property type="term" value="F:heme binding"/>
    <property type="evidence" value="ECO:0007669"/>
    <property type="project" value="InterPro"/>
</dbReference>
<keyword evidence="3 7" id="KW-0812">Transmembrane</keyword>
<dbReference type="PRINTS" id="PR01165">
    <property type="entry name" value="CYCOXIDASEI"/>
</dbReference>
<dbReference type="InterPro" id="IPR000883">
    <property type="entry name" value="Cyt_C_Oxase_1"/>
</dbReference>
<feature type="transmembrane region" description="Helical" evidence="8">
    <location>
        <begin position="181"/>
        <end position="209"/>
    </location>
</feature>
<dbReference type="PROSITE" id="PS50855">
    <property type="entry name" value="COX1"/>
    <property type="match status" value="1"/>
</dbReference>
<keyword evidence="2 7" id="KW-0679">Respiratory chain</keyword>
<feature type="transmembrane region" description="Helical" evidence="8">
    <location>
        <begin position="426"/>
        <end position="445"/>
    </location>
</feature>
<evidence type="ECO:0000256" key="4">
    <source>
        <dbReference type="ARBA" id="ARBA00022982"/>
    </source>
</evidence>
<comment type="similarity">
    <text evidence="7">Belongs to the heme-copper respiratory oxidase family.</text>
</comment>
<evidence type="ECO:0000313" key="11">
    <source>
        <dbReference type="Proteomes" id="UP000182945"/>
    </source>
</evidence>
<dbReference type="Pfam" id="PF00115">
    <property type="entry name" value="COX1"/>
    <property type="match status" value="1"/>
</dbReference>
<dbReference type="CDD" id="cd01660">
    <property type="entry name" value="ba3-like_Oxidase_I"/>
    <property type="match status" value="1"/>
</dbReference>
<dbReference type="KEGG" id="vhl:BME96_09960"/>
<dbReference type="InterPro" id="IPR023616">
    <property type="entry name" value="Cyt_c_oxase-like_su1_dom"/>
</dbReference>
<keyword evidence="6 8" id="KW-0472">Membrane</keyword>
<evidence type="ECO:0000259" key="9">
    <source>
        <dbReference type="PROSITE" id="PS50855"/>
    </source>
</evidence>
<evidence type="ECO:0000256" key="1">
    <source>
        <dbReference type="ARBA" id="ARBA00004141"/>
    </source>
</evidence>
<organism evidence="10 11">
    <name type="scientific">Virgibacillus halodenitrificans</name>
    <name type="common">Bacillus halodenitrificans</name>
    <dbReference type="NCBI Taxonomy" id="1482"/>
    <lineage>
        <taxon>Bacteria</taxon>
        <taxon>Bacillati</taxon>
        <taxon>Bacillota</taxon>
        <taxon>Bacilli</taxon>
        <taxon>Bacillales</taxon>
        <taxon>Bacillaceae</taxon>
        <taxon>Virgibacillus</taxon>
    </lineage>
</organism>
<dbReference type="Proteomes" id="UP000182945">
    <property type="component" value="Chromosome"/>
</dbReference>
<feature type="transmembrane region" description="Helical" evidence="8">
    <location>
        <begin position="293"/>
        <end position="317"/>
    </location>
</feature>
<evidence type="ECO:0000313" key="10">
    <source>
        <dbReference type="EMBL" id="APC48476.1"/>
    </source>
</evidence>
<protein>
    <submittedName>
        <fullName evidence="10">Cytochrome C</fullName>
    </submittedName>
</protein>
<proteinExistence type="inferred from homology"/>
<dbReference type="GO" id="GO:0009060">
    <property type="term" value="P:aerobic respiration"/>
    <property type="evidence" value="ECO:0007669"/>
    <property type="project" value="InterPro"/>
</dbReference>
<sequence length="562" mass="62823">MGLEKIKKVSNNEILPLTISKQESRLYMSFIYVAIISLLIGGLMGLLQTLVRSNTITLPWGIGYYQILTLHGVVLALVLTTYFIIGFQFALMGKTVGISLKQRKVAWLSFWVMIVGTVMAAITILMGKASVLYTFYAPLKAHPVFYIGLALVIVGSWIAGFVNWQQLFVWKKKHPGEKSPLLAFMVAINMAMWFIASLGVAVAVLVQFIPWSLGYAETINVLVSRTLFWYFGHPLVYFWLLPAYMAWYAIIPKIIGGKIFSDSLARLSFILFLFFSIPVGFHHQLTEPGIDPVWKFIQVVLTFMVIIPSLMTAFSMFATFEITGRRKGFGGLFGWLKHLPWKDVRFLAPFIGMLAFIPGGAGGIINASHQMNAVVHNTIWVTGHFHLTVATTVILTFFGISYWLIPHLTGRKLTPQLNRLGIIQTIVWTVGMTIMSGAMHIQGLLGGPRRSAFSEYGGTEQASNWIGYQLAQAIGGSILFIGIILMLYIFIKLAFFAPKGIEEFPIAEEEEDAEPTPMFLENWKLWIAITLALILFAYTIPFVDIIQNSPPGSPPFSWPIGN</sequence>
<evidence type="ECO:0000256" key="6">
    <source>
        <dbReference type="ARBA" id="ARBA00023136"/>
    </source>
</evidence>
<feature type="transmembrane region" description="Helical" evidence="8">
    <location>
        <begin position="105"/>
        <end position="125"/>
    </location>
</feature>
<dbReference type="Gene3D" id="1.20.210.10">
    <property type="entry name" value="Cytochrome c oxidase-like, subunit I domain"/>
    <property type="match status" value="1"/>
</dbReference>
<dbReference type="PROSITE" id="PS00077">
    <property type="entry name" value="COX1_CUB"/>
    <property type="match status" value="1"/>
</dbReference>
<reference evidence="10 11" key="1">
    <citation type="submission" date="2016-11" db="EMBL/GenBank/DDBJ databases">
        <title>Complete genome sequencing of Virgibacillus halodenitrificans PDB-F2.</title>
        <authorList>
            <person name="Sun Z."/>
            <person name="Zhou Y."/>
            <person name="Li H."/>
        </authorList>
    </citation>
    <scope>NUCLEOTIDE SEQUENCE [LARGE SCALE GENOMIC DNA]</scope>
    <source>
        <strain evidence="10 11">PDB-F2</strain>
    </source>
</reference>
<evidence type="ECO:0000256" key="5">
    <source>
        <dbReference type="ARBA" id="ARBA00022989"/>
    </source>
</evidence>
<keyword evidence="7" id="KW-0408">Iron</keyword>
<keyword evidence="5 8" id="KW-1133">Transmembrane helix</keyword>
<dbReference type="GO" id="GO:0004129">
    <property type="term" value="F:cytochrome-c oxidase activity"/>
    <property type="evidence" value="ECO:0007669"/>
    <property type="project" value="InterPro"/>
</dbReference>
<dbReference type="InterPro" id="IPR036927">
    <property type="entry name" value="Cyt_c_oxase-like_su1_sf"/>
</dbReference>
<dbReference type="InterPro" id="IPR023615">
    <property type="entry name" value="Cyt_c_Oxase_su1_BS"/>
</dbReference>
<evidence type="ECO:0000256" key="3">
    <source>
        <dbReference type="ARBA" id="ARBA00022692"/>
    </source>
</evidence>
<feature type="transmembrane region" description="Helical" evidence="8">
    <location>
        <begin position="385"/>
        <end position="405"/>
    </location>
</feature>
<feature type="transmembrane region" description="Helical" evidence="8">
    <location>
        <begin position="465"/>
        <end position="491"/>
    </location>
</feature>
<accession>A0AAC9NLA5</accession>
<feature type="transmembrane region" description="Helical" evidence="8">
    <location>
        <begin position="263"/>
        <end position="281"/>
    </location>
</feature>
<feature type="transmembrane region" description="Helical" evidence="8">
    <location>
        <begin position="30"/>
        <end position="51"/>
    </location>
</feature>
<keyword evidence="7" id="KW-0349">Heme</keyword>
<feature type="transmembrane region" description="Helical" evidence="8">
    <location>
        <begin position="63"/>
        <end position="85"/>
    </location>
</feature>
<dbReference type="GeneID" id="71514718"/>
<feature type="transmembrane region" description="Helical" evidence="8">
    <location>
        <begin position="229"/>
        <end position="251"/>
    </location>
</feature>
<dbReference type="PANTHER" id="PTHR10422:SF40">
    <property type="entry name" value="CYTOCHROME C OXIDASE SUBUNIT I"/>
    <property type="match status" value="1"/>
</dbReference>
<dbReference type="RefSeq" id="WP_071648999.1">
    <property type="nucleotide sequence ID" value="NZ_CP017962.1"/>
</dbReference>
<dbReference type="EMBL" id="CP017962">
    <property type="protein sequence ID" value="APC48476.1"/>
    <property type="molecule type" value="Genomic_DNA"/>
</dbReference>
<dbReference type="PANTHER" id="PTHR10422">
    <property type="entry name" value="CYTOCHROME C OXIDASE SUBUNIT 1"/>
    <property type="match status" value="1"/>
</dbReference>
<feature type="transmembrane region" description="Helical" evidence="8">
    <location>
        <begin position="525"/>
        <end position="546"/>
    </location>
</feature>
<name>A0AAC9NLA5_VIRHA</name>